<dbReference type="PANTHER" id="PTHR11804">
    <property type="entry name" value="PROTEASE M3 THIMET OLIGOPEPTIDASE-RELATED"/>
    <property type="match status" value="1"/>
</dbReference>
<evidence type="ECO:0000313" key="8">
    <source>
        <dbReference type="EMBL" id="KAF0775481.1"/>
    </source>
</evidence>
<dbReference type="GO" id="GO:0006508">
    <property type="term" value="P:proteolysis"/>
    <property type="evidence" value="ECO:0007669"/>
    <property type="project" value="UniProtKB-KW"/>
</dbReference>
<dbReference type="Proteomes" id="UP000469452">
    <property type="component" value="Unassembled WGS sequence"/>
</dbReference>
<dbReference type="GO" id="GO:0006518">
    <property type="term" value="P:peptide metabolic process"/>
    <property type="evidence" value="ECO:0007669"/>
    <property type="project" value="TreeGrafter"/>
</dbReference>
<dbReference type="Pfam" id="PF01432">
    <property type="entry name" value="Peptidase_M3"/>
    <property type="match status" value="1"/>
</dbReference>
<sequence length="342" mass="38172">AADTPQETWHPDVQYYQIRALDQPGTPVISQFYLDLYERGDEKKAGAWIEVMVGRSSVLRTDDKAHVRIPVFALMFNFATPVSVVSRPGIEACHSYVQAPLPSTTPTLLSFSNVTLLFHCLGYGLRIALTSAEHTAASRPHGVEWDAVEVPSQLMANFCYHRRMYSSSRLVYATIQMVSGHVVTGEPLPDSIFDKLVASRRFVAAVKMLPQLQKASLDLSLHDSFDSTASLDSMFALSFTLDKQFDVLPSLESDKSLCSLSHIFSGLYAAGYYSYTWSEVMSSDAYGRFKEANDEDEWKAVGRDCRDTLFALLGKAHPLDAFKSFRRRPPNADALLKDYGLI</sequence>
<dbReference type="AlphaFoldDB" id="A0A6A5AYE0"/>
<dbReference type="EMBL" id="VJMI01001505">
    <property type="protein sequence ID" value="KAF0775481.1"/>
    <property type="molecule type" value="Genomic_DNA"/>
</dbReference>
<evidence type="ECO:0000313" key="9">
    <source>
        <dbReference type="Proteomes" id="UP000469452"/>
    </source>
</evidence>
<evidence type="ECO:0000259" key="7">
    <source>
        <dbReference type="Pfam" id="PF01432"/>
    </source>
</evidence>
<comment type="cofactor">
    <cofactor evidence="6">
        <name>Zn(2+)</name>
        <dbReference type="ChEBI" id="CHEBI:29105"/>
    </cofactor>
    <text evidence="6">Binds 1 zinc ion.</text>
</comment>
<evidence type="ECO:0000256" key="4">
    <source>
        <dbReference type="ARBA" id="ARBA00022833"/>
    </source>
</evidence>
<dbReference type="InterPro" id="IPR045090">
    <property type="entry name" value="Pept_M3A_M3B"/>
</dbReference>
<evidence type="ECO:0000256" key="6">
    <source>
        <dbReference type="RuleBase" id="RU003435"/>
    </source>
</evidence>
<evidence type="ECO:0000256" key="5">
    <source>
        <dbReference type="ARBA" id="ARBA00023049"/>
    </source>
</evidence>
<dbReference type="VEuPathDB" id="FungiDB:H257_02704"/>
<evidence type="ECO:0000256" key="3">
    <source>
        <dbReference type="ARBA" id="ARBA00022801"/>
    </source>
</evidence>
<reference evidence="8 9" key="1">
    <citation type="submission" date="2019-06" db="EMBL/GenBank/DDBJ databases">
        <title>Genomics analysis of Aphanomyces spp. identifies a new class of oomycete effector associated with host adaptation.</title>
        <authorList>
            <person name="Gaulin E."/>
        </authorList>
    </citation>
    <scope>NUCLEOTIDE SEQUENCE [LARGE SCALE GENOMIC DNA]</scope>
    <source>
        <strain evidence="8 9">E</strain>
    </source>
</reference>
<keyword evidence="5 6" id="KW-0482">Metalloprotease</keyword>
<evidence type="ECO:0000256" key="2">
    <source>
        <dbReference type="ARBA" id="ARBA00022723"/>
    </source>
</evidence>
<dbReference type="PANTHER" id="PTHR11804:SF83">
    <property type="entry name" value="LD37516P"/>
    <property type="match status" value="1"/>
</dbReference>
<gene>
    <name evidence="8" type="ORF">AaE_000819</name>
</gene>
<organism evidence="8 9">
    <name type="scientific">Aphanomyces astaci</name>
    <name type="common">Crayfish plague agent</name>
    <dbReference type="NCBI Taxonomy" id="112090"/>
    <lineage>
        <taxon>Eukaryota</taxon>
        <taxon>Sar</taxon>
        <taxon>Stramenopiles</taxon>
        <taxon>Oomycota</taxon>
        <taxon>Saprolegniomycetes</taxon>
        <taxon>Saprolegniales</taxon>
        <taxon>Verrucalvaceae</taxon>
        <taxon>Aphanomyces</taxon>
    </lineage>
</organism>
<proteinExistence type="inferred from homology"/>
<keyword evidence="1 6" id="KW-0645">Protease</keyword>
<keyword evidence="2 6" id="KW-0479">Metal-binding</keyword>
<evidence type="ECO:0000256" key="1">
    <source>
        <dbReference type="ARBA" id="ARBA00022670"/>
    </source>
</evidence>
<name>A0A6A5AYE0_APHAT</name>
<dbReference type="SUPFAM" id="SSF55486">
    <property type="entry name" value="Metalloproteases ('zincins'), catalytic domain"/>
    <property type="match status" value="1"/>
</dbReference>
<dbReference type="GO" id="GO:0004222">
    <property type="term" value="F:metalloendopeptidase activity"/>
    <property type="evidence" value="ECO:0007669"/>
    <property type="project" value="InterPro"/>
</dbReference>
<feature type="domain" description="Peptidase M3A/M3B catalytic" evidence="7">
    <location>
        <begin position="6"/>
        <end position="340"/>
    </location>
</feature>
<dbReference type="Gene3D" id="1.10.1370.40">
    <property type="match status" value="2"/>
</dbReference>
<protein>
    <recommendedName>
        <fullName evidence="7">Peptidase M3A/M3B catalytic domain-containing protein</fullName>
    </recommendedName>
</protein>
<feature type="non-terminal residue" evidence="8">
    <location>
        <position position="1"/>
    </location>
</feature>
<comment type="caution">
    <text evidence="8">The sequence shown here is derived from an EMBL/GenBank/DDBJ whole genome shotgun (WGS) entry which is preliminary data.</text>
</comment>
<dbReference type="GO" id="GO:0046872">
    <property type="term" value="F:metal ion binding"/>
    <property type="evidence" value="ECO:0007669"/>
    <property type="project" value="UniProtKB-UniRule"/>
</dbReference>
<comment type="similarity">
    <text evidence="6">Belongs to the peptidase M3 family.</text>
</comment>
<dbReference type="InterPro" id="IPR001567">
    <property type="entry name" value="Pept_M3A_M3B_dom"/>
</dbReference>
<keyword evidence="3 6" id="KW-0378">Hydrolase</keyword>
<keyword evidence="4 6" id="KW-0862">Zinc</keyword>
<accession>A0A6A5AYE0</accession>